<gene>
    <name evidence="1" type="ORF">E5336_03365</name>
</gene>
<name>A0AC61R938_9FIRM</name>
<organism evidence="1 2">
    <name type="scientific">Dubosiella muris</name>
    <dbReference type="NCBI Taxonomy" id="3038133"/>
    <lineage>
        <taxon>Bacteria</taxon>
        <taxon>Bacillati</taxon>
        <taxon>Bacillota</taxon>
        <taxon>Erysipelotrichia</taxon>
        <taxon>Erysipelotrichales</taxon>
        <taxon>Erysipelotrichaceae</taxon>
        <taxon>Dubosiella</taxon>
    </lineage>
</organism>
<accession>A0AC61R938</accession>
<evidence type="ECO:0000313" key="2">
    <source>
        <dbReference type="Proteomes" id="UP000308836"/>
    </source>
</evidence>
<keyword evidence="2" id="KW-1185">Reference proteome</keyword>
<reference evidence="1" key="1">
    <citation type="submission" date="2019-04" db="EMBL/GenBank/DDBJ databases">
        <title>Microbes associate with the intestines of laboratory mice.</title>
        <authorList>
            <person name="Navarre W."/>
            <person name="Wong E."/>
            <person name="Huang K."/>
            <person name="Tropini C."/>
            <person name="Ng K."/>
            <person name="Yu B."/>
        </authorList>
    </citation>
    <scope>NUCLEOTIDE SEQUENCE</scope>
    <source>
        <strain evidence="1">NM09_H32</strain>
    </source>
</reference>
<evidence type="ECO:0000313" key="1">
    <source>
        <dbReference type="EMBL" id="TGY66582.1"/>
    </source>
</evidence>
<proteinExistence type="predicted"/>
<keyword evidence="1" id="KW-0413">Isomerase</keyword>
<sequence>MRYSIITDQVDEDLERALAKIQSEGLREVELHNVFGKTIEQCDDEEVERIRTLLKQYGMRVSSIASTIFFLCPLYEGDQVSLFNPSFYTIEGDADAHLEYARRACRIAKALGAPVVRAFPFRAPDNRKGPYGTDEDFERIVAQMRRLAAIAEEERVVIAIENCPYSHLPKGEMTLKLWKAVQSDWIRLLWDPANSFRAEIKQVPGQYQSWTLEEEAKRLLPMIAHIHIKDYSIDVSQAKPFVHEVLGQGDIDFPAVLRVLKEGGYTGALSLEPEVDAEGAIECIRQLKAMT</sequence>
<dbReference type="EMBL" id="SRYG01000005">
    <property type="protein sequence ID" value="TGY66582.1"/>
    <property type="molecule type" value="Genomic_DNA"/>
</dbReference>
<comment type="caution">
    <text evidence="1">The sequence shown here is derived from an EMBL/GenBank/DDBJ whole genome shotgun (WGS) entry which is preliminary data.</text>
</comment>
<protein>
    <submittedName>
        <fullName evidence="1">Sugar phosphate isomerase/epimerase</fullName>
    </submittedName>
</protein>
<dbReference type="Proteomes" id="UP000308836">
    <property type="component" value="Unassembled WGS sequence"/>
</dbReference>